<dbReference type="AlphaFoldDB" id="A0A2P5ETE1"/>
<comment type="caution">
    <text evidence="1">The sequence shown here is derived from an EMBL/GenBank/DDBJ whole genome shotgun (WGS) entry which is preliminary data.</text>
</comment>
<evidence type="ECO:0000313" key="1">
    <source>
        <dbReference type="EMBL" id="PON88765.1"/>
    </source>
</evidence>
<dbReference type="Proteomes" id="UP000237000">
    <property type="component" value="Unassembled WGS sequence"/>
</dbReference>
<evidence type="ECO:0000313" key="2">
    <source>
        <dbReference type="Proteomes" id="UP000237000"/>
    </source>
</evidence>
<organism evidence="1 2">
    <name type="scientific">Trema orientale</name>
    <name type="common">Charcoal tree</name>
    <name type="synonym">Celtis orientalis</name>
    <dbReference type="NCBI Taxonomy" id="63057"/>
    <lineage>
        <taxon>Eukaryota</taxon>
        <taxon>Viridiplantae</taxon>
        <taxon>Streptophyta</taxon>
        <taxon>Embryophyta</taxon>
        <taxon>Tracheophyta</taxon>
        <taxon>Spermatophyta</taxon>
        <taxon>Magnoliopsida</taxon>
        <taxon>eudicotyledons</taxon>
        <taxon>Gunneridae</taxon>
        <taxon>Pentapetalae</taxon>
        <taxon>rosids</taxon>
        <taxon>fabids</taxon>
        <taxon>Rosales</taxon>
        <taxon>Cannabaceae</taxon>
        <taxon>Trema</taxon>
    </lineage>
</organism>
<proteinExistence type="predicted"/>
<gene>
    <name evidence="1" type="ORF">TorRG33x02_154710</name>
</gene>
<accession>A0A2P5ETE1</accession>
<keyword evidence="2" id="KW-1185">Reference proteome</keyword>
<name>A0A2P5ETE1_TREOI</name>
<reference evidence="2" key="1">
    <citation type="submission" date="2016-06" db="EMBL/GenBank/DDBJ databases">
        <title>Parallel loss of symbiosis genes in relatives of nitrogen-fixing non-legume Parasponia.</title>
        <authorList>
            <person name="Van Velzen R."/>
            <person name="Holmer R."/>
            <person name="Bu F."/>
            <person name="Rutten L."/>
            <person name="Van Zeijl A."/>
            <person name="Liu W."/>
            <person name="Santuari L."/>
            <person name="Cao Q."/>
            <person name="Sharma T."/>
            <person name="Shen D."/>
            <person name="Roswanjaya Y."/>
            <person name="Wardhani T."/>
            <person name="Kalhor M.S."/>
            <person name="Jansen J."/>
            <person name="Van den Hoogen J."/>
            <person name="Gungor B."/>
            <person name="Hartog M."/>
            <person name="Hontelez J."/>
            <person name="Verver J."/>
            <person name="Yang W.-C."/>
            <person name="Schijlen E."/>
            <person name="Repin R."/>
            <person name="Schilthuizen M."/>
            <person name="Schranz E."/>
            <person name="Heidstra R."/>
            <person name="Miyata K."/>
            <person name="Fedorova E."/>
            <person name="Kohlen W."/>
            <person name="Bisseling T."/>
            <person name="Smit S."/>
            <person name="Geurts R."/>
        </authorList>
    </citation>
    <scope>NUCLEOTIDE SEQUENCE [LARGE SCALE GENOMIC DNA]</scope>
    <source>
        <strain evidence="2">cv. RG33-2</strain>
    </source>
</reference>
<dbReference type="EMBL" id="JXTC01000102">
    <property type="protein sequence ID" value="PON88765.1"/>
    <property type="molecule type" value="Genomic_DNA"/>
</dbReference>
<sequence length="136" mass="15382">MKRDLHLKLRQSHPTFCALTSDRSSHQPRRTGTWQSIVVSTVHPSFWENALSFVISLKSLNPDSGQYRLLSLFFFASCGWKPHLALPLTNPNCPTFSAATPRHPSTTPYLWLHGFHGFTAPRLHFFGYFLVGSLVG</sequence>
<dbReference type="InParanoid" id="A0A2P5ETE1"/>
<protein>
    <submittedName>
        <fullName evidence="1">Uncharacterized protein</fullName>
    </submittedName>
</protein>